<dbReference type="InterPro" id="IPR012336">
    <property type="entry name" value="Thioredoxin-like_fold"/>
</dbReference>
<evidence type="ECO:0000313" key="3">
    <source>
        <dbReference type="Proteomes" id="UP000732105"/>
    </source>
</evidence>
<evidence type="ECO:0000259" key="1">
    <source>
        <dbReference type="Pfam" id="PF13905"/>
    </source>
</evidence>
<gene>
    <name evidence="2" type="ORF">ELS83_03310</name>
</gene>
<evidence type="ECO:0000313" key="2">
    <source>
        <dbReference type="EMBL" id="NOU58832.1"/>
    </source>
</evidence>
<name>A0ABX1WRZ0_9BACT</name>
<feature type="domain" description="Thioredoxin-like fold" evidence="1">
    <location>
        <begin position="73"/>
        <end position="115"/>
    </location>
</feature>
<dbReference type="EMBL" id="RZNH01000003">
    <property type="protein sequence ID" value="NOU58832.1"/>
    <property type="molecule type" value="Genomic_DNA"/>
</dbReference>
<sequence length="144" mass="17042">MRVICLLLCFQLLLLTSCGYWINPRYVKMSKRTKEKFALPELMSKKDYYDKTEVAYSVNSNQVKELISSSKHKKVLLVFFAHWCIPCHESMPDLRSFYLQKRDEIEIIFISSVDWLEVNSDRKMLNKYDFASHPMLSINMEPSS</sequence>
<organism evidence="2 3">
    <name type="scientific">Marinifilum caeruleilacunae</name>
    <dbReference type="NCBI Taxonomy" id="2499076"/>
    <lineage>
        <taxon>Bacteria</taxon>
        <taxon>Pseudomonadati</taxon>
        <taxon>Bacteroidota</taxon>
        <taxon>Bacteroidia</taxon>
        <taxon>Marinilabiliales</taxon>
        <taxon>Marinifilaceae</taxon>
    </lineage>
</organism>
<dbReference type="Pfam" id="PF13905">
    <property type="entry name" value="Thioredoxin_8"/>
    <property type="match status" value="1"/>
</dbReference>
<dbReference type="PROSITE" id="PS51257">
    <property type="entry name" value="PROKAR_LIPOPROTEIN"/>
    <property type="match status" value="1"/>
</dbReference>
<protein>
    <submittedName>
        <fullName evidence="2">Redoxin domain-containing protein</fullName>
    </submittedName>
</protein>
<dbReference type="Gene3D" id="3.40.30.10">
    <property type="entry name" value="Glutaredoxin"/>
    <property type="match status" value="1"/>
</dbReference>
<proteinExistence type="predicted"/>
<accession>A0ABX1WRZ0</accession>
<dbReference type="Proteomes" id="UP000732105">
    <property type="component" value="Unassembled WGS sequence"/>
</dbReference>
<dbReference type="InterPro" id="IPR036249">
    <property type="entry name" value="Thioredoxin-like_sf"/>
</dbReference>
<comment type="caution">
    <text evidence="2">The sequence shown here is derived from an EMBL/GenBank/DDBJ whole genome shotgun (WGS) entry which is preliminary data.</text>
</comment>
<keyword evidence="3" id="KW-1185">Reference proteome</keyword>
<dbReference type="SUPFAM" id="SSF52833">
    <property type="entry name" value="Thioredoxin-like"/>
    <property type="match status" value="1"/>
</dbReference>
<reference evidence="2 3" key="1">
    <citation type="submission" date="2018-12" db="EMBL/GenBank/DDBJ databases">
        <title>Marinifilum JC070 sp. nov., a marine bacterium isolated from Yongle Blue Hole in the South China Sea.</title>
        <authorList>
            <person name="Fu T."/>
        </authorList>
    </citation>
    <scope>NUCLEOTIDE SEQUENCE [LARGE SCALE GENOMIC DNA]</scope>
    <source>
        <strain evidence="2 3">JC070</strain>
    </source>
</reference>